<evidence type="ECO:0000313" key="2">
    <source>
        <dbReference type="Proteomes" id="UP001162131"/>
    </source>
</evidence>
<dbReference type="AlphaFoldDB" id="A0AAU9K9S6"/>
<reference evidence="1" key="1">
    <citation type="submission" date="2021-09" db="EMBL/GenBank/DDBJ databases">
        <authorList>
            <consortium name="AG Swart"/>
            <person name="Singh M."/>
            <person name="Singh A."/>
            <person name="Seah K."/>
            <person name="Emmerich C."/>
        </authorList>
    </citation>
    <scope>NUCLEOTIDE SEQUENCE</scope>
    <source>
        <strain evidence="1">ATCC30299</strain>
    </source>
</reference>
<dbReference type="EMBL" id="CAJZBQ010000063">
    <property type="protein sequence ID" value="CAG9335767.1"/>
    <property type="molecule type" value="Genomic_DNA"/>
</dbReference>
<name>A0AAU9K9S6_9CILI</name>
<protein>
    <submittedName>
        <fullName evidence="1">Uncharacterized protein</fullName>
    </submittedName>
</protein>
<comment type="caution">
    <text evidence="1">The sequence shown here is derived from an EMBL/GenBank/DDBJ whole genome shotgun (WGS) entry which is preliminary data.</text>
</comment>
<evidence type="ECO:0000313" key="1">
    <source>
        <dbReference type="EMBL" id="CAG9335767.1"/>
    </source>
</evidence>
<proteinExistence type="predicted"/>
<accession>A0AAU9K9S6</accession>
<organism evidence="1 2">
    <name type="scientific">Blepharisma stoltei</name>
    <dbReference type="NCBI Taxonomy" id="1481888"/>
    <lineage>
        <taxon>Eukaryota</taxon>
        <taxon>Sar</taxon>
        <taxon>Alveolata</taxon>
        <taxon>Ciliophora</taxon>
        <taxon>Postciliodesmatophora</taxon>
        <taxon>Heterotrichea</taxon>
        <taxon>Heterotrichida</taxon>
        <taxon>Blepharismidae</taxon>
        <taxon>Blepharisma</taxon>
    </lineage>
</organism>
<dbReference type="Proteomes" id="UP001162131">
    <property type="component" value="Unassembled WGS sequence"/>
</dbReference>
<keyword evidence="2" id="KW-1185">Reference proteome</keyword>
<sequence>MNISDIIPRINISILPLFEPVVIYFNHKKTVLVHTARKSKSDTIHMILVLTDKSEIKKWKSQVNNEQVEYFCNSPKILKEIPTEISENQPTEYSKGKKLTFQINFIKKQQHISKASDLQNSEDFDEEKILSLAPASSGCSLSVSSESNFKLGSASKYILSTSKSIKKFQWILFFAVLFK</sequence>
<gene>
    <name evidence="1" type="ORF">BSTOLATCC_MIC65089</name>
</gene>